<name>A0ABR7DYS9_9BACT</name>
<keyword evidence="1" id="KW-0732">Signal</keyword>
<comment type="caution">
    <text evidence="2">The sequence shown here is derived from an EMBL/GenBank/DDBJ whole genome shotgun (WGS) entry which is preliminary data.</text>
</comment>
<protein>
    <submittedName>
        <fullName evidence="2">Exo-alpha-sialidase</fullName>
    </submittedName>
</protein>
<dbReference type="EMBL" id="JACOOI010000005">
    <property type="protein sequence ID" value="MBC5642675.1"/>
    <property type="molecule type" value="Genomic_DNA"/>
</dbReference>
<accession>A0ABR7DYS9</accession>
<evidence type="ECO:0000313" key="2">
    <source>
        <dbReference type="EMBL" id="MBC5642675.1"/>
    </source>
</evidence>
<organism evidence="2 3">
    <name type="scientific">Parabacteroides segnis</name>
    <dbReference type="NCBI Taxonomy" id="2763058"/>
    <lineage>
        <taxon>Bacteria</taxon>
        <taxon>Pseudomonadati</taxon>
        <taxon>Bacteroidota</taxon>
        <taxon>Bacteroidia</taxon>
        <taxon>Bacteroidales</taxon>
        <taxon>Tannerellaceae</taxon>
        <taxon>Parabacteroides</taxon>
    </lineage>
</organism>
<dbReference type="Gene3D" id="2.120.10.10">
    <property type="match status" value="1"/>
</dbReference>
<dbReference type="SUPFAM" id="SSF50939">
    <property type="entry name" value="Sialidases"/>
    <property type="match status" value="1"/>
</dbReference>
<feature type="signal peptide" evidence="1">
    <location>
        <begin position="1"/>
        <end position="20"/>
    </location>
</feature>
<keyword evidence="3" id="KW-1185">Reference proteome</keyword>
<evidence type="ECO:0000256" key="1">
    <source>
        <dbReference type="SAM" id="SignalP"/>
    </source>
</evidence>
<reference evidence="2 3" key="1">
    <citation type="submission" date="2020-08" db="EMBL/GenBank/DDBJ databases">
        <title>Genome public.</title>
        <authorList>
            <person name="Liu C."/>
            <person name="Sun Q."/>
        </authorList>
    </citation>
    <scope>NUCLEOTIDE SEQUENCE [LARGE SCALE GENOMIC DNA]</scope>
    <source>
        <strain evidence="2 3">BX2</strain>
    </source>
</reference>
<dbReference type="RefSeq" id="WP_186958849.1">
    <property type="nucleotide sequence ID" value="NZ_JACOOI010000005.1"/>
</dbReference>
<sequence length="344" mass="38932">MKRVSLIVFCLLIVSMASITAQKYEVSVKKIWDNGSHCAFTSLIKYKGKFYCSFREGETHIFDRNGNAEGKVRILVSEDGEEWKSVALMYKPEYDLRDPKLSVTPDGRLMVIIGGSIYKDKKLIARIPQVSFSADGVSFTEPTPIRIEERAKNGNDWLWRVTWDGAVGYGVNYSLEGENEARITLLKTADGIDYQWVADLDVPDFPNETTVRILPDKKMLMMVRREKGDRYGYWGVSLPPYKEWSWKKMEMPLGGPDFISLGKGVLVAGSRSYYVPSHHKTVLFTGNEEGNLQESYVLPSGGDTSYPGFLVDGDQLWVSYYSSHETANSAVYFAKLPLSLFLKK</sequence>
<dbReference type="Proteomes" id="UP000644010">
    <property type="component" value="Unassembled WGS sequence"/>
</dbReference>
<proteinExistence type="predicted"/>
<gene>
    <name evidence="2" type="ORF">H8S77_07215</name>
</gene>
<evidence type="ECO:0000313" key="3">
    <source>
        <dbReference type="Proteomes" id="UP000644010"/>
    </source>
</evidence>
<dbReference type="InterPro" id="IPR036278">
    <property type="entry name" value="Sialidase_sf"/>
</dbReference>
<feature type="chain" id="PRO_5047169866" evidence="1">
    <location>
        <begin position="21"/>
        <end position="344"/>
    </location>
</feature>